<dbReference type="Gene3D" id="1.20.1070.10">
    <property type="entry name" value="Rhodopsin 7-helix transmembrane proteins"/>
    <property type="match status" value="1"/>
</dbReference>
<feature type="transmembrane region" description="Helical" evidence="11">
    <location>
        <begin position="105"/>
        <end position="131"/>
    </location>
</feature>
<dbReference type="PANTHER" id="PTHR24248">
    <property type="entry name" value="ADRENERGIC RECEPTOR-RELATED G-PROTEIN COUPLED RECEPTOR"/>
    <property type="match status" value="1"/>
</dbReference>
<keyword evidence="9" id="KW-0675">Receptor</keyword>
<evidence type="ECO:0000256" key="7">
    <source>
        <dbReference type="ARBA" id="ARBA00023136"/>
    </source>
</evidence>
<organism evidence="13 14">
    <name type="scientific">Tetranychus urticae</name>
    <name type="common">Two-spotted spider mite</name>
    <dbReference type="NCBI Taxonomy" id="32264"/>
    <lineage>
        <taxon>Eukaryota</taxon>
        <taxon>Metazoa</taxon>
        <taxon>Ecdysozoa</taxon>
        <taxon>Arthropoda</taxon>
        <taxon>Chelicerata</taxon>
        <taxon>Arachnida</taxon>
        <taxon>Acari</taxon>
        <taxon>Acariformes</taxon>
        <taxon>Trombidiformes</taxon>
        <taxon>Prostigmata</taxon>
        <taxon>Eleutherengona</taxon>
        <taxon>Raphignathae</taxon>
        <taxon>Tetranychoidea</taxon>
        <taxon>Tetranychidae</taxon>
        <taxon>Tetranychus</taxon>
    </lineage>
</organism>
<dbReference type="GO" id="GO:0005886">
    <property type="term" value="C:plasma membrane"/>
    <property type="evidence" value="ECO:0007669"/>
    <property type="project" value="UniProtKB-SubCell"/>
</dbReference>
<dbReference type="HOGENOM" id="CLU_1527141_0_0_1"/>
<feature type="transmembrane region" description="Helical" evidence="11">
    <location>
        <begin position="143"/>
        <end position="164"/>
    </location>
</feature>
<evidence type="ECO:0000259" key="12">
    <source>
        <dbReference type="PROSITE" id="PS50262"/>
    </source>
</evidence>
<name>T1KMN2_TETUR</name>
<evidence type="ECO:0000256" key="11">
    <source>
        <dbReference type="SAM" id="Phobius"/>
    </source>
</evidence>
<keyword evidence="10" id="KW-0807">Transducer</keyword>
<accession>T1KMN2</accession>
<dbReference type="PRINTS" id="PR00237">
    <property type="entry name" value="GPCRRHODOPSN"/>
</dbReference>
<feature type="domain" description="G-protein coupled receptors family 1 profile" evidence="12">
    <location>
        <begin position="85"/>
        <end position="176"/>
    </location>
</feature>
<evidence type="ECO:0000256" key="10">
    <source>
        <dbReference type="ARBA" id="ARBA00023224"/>
    </source>
</evidence>
<keyword evidence="14" id="KW-1185">Reference proteome</keyword>
<dbReference type="EMBL" id="CAEY01000247">
    <property type="status" value="NOT_ANNOTATED_CDS"/>
    <property type="molecule type" value="Genomic_DNA"/>
</dbReference>
<evidence type="ECO:0000256" key="1">
    <source>
        <dbReference type="ARBA" id="ARBA00004651"/>
    </source>
</evidence>
<keyword evidence="3" id="KW-1003">Cell membrane</keyword>
<evidence type="ECO:0000313" key="14">
    <source>
        <dbReference type="Proteomes" id="UP000015104"/>
    </source>
</evidence>
<dbReference type="GO" id="GO:0004993">
    <property type="term" value="F:G protein-coupled serotonin receptor activity"/>
    <property type="evidence" value="ECO:0007669"/>
    <property type="project" value="UniProtKB-ARBA"/>
</dbReference>
<dbReference type="EnsemblMetazoa" id="tetur15g02240.1">
    <property type="protein sequence ID" value="tetur15g02240.1"/>
    <property type="gene ID" value="tetur15g02240"/>
</dbReference>
<evidence type="ECO:0000256" key="2">
    <source>
        <dbReference type="ARBA" id="ARBA00010663"/>
    </source>
</evidence>
<dbReference type="Pfam" id="PF00001">
    <property type="entry name" value="7tm_1"/>
    <property type="match status" value="1"/>
</dbReference>
<evidence type="ECO:0000313" key="13">
    <source>
        <dbReference type="EnsemblMetazoa" id="tetur15g02240.1"/>
    </source>
</evidence>
<dbReference type="GO" id="GO:0043410">
    <property type="term" value="P:positive regulation of MAPK cascade"/>
    <property type="evidence" value="ECO:0007669"/>
    <property type="project" value="TreeGrafter"/>
</dbReference>
<comment type="similarity">
    <text evidence="2">Belongs to the G-protein coupled receptor 1 family.</text>
</comment>
<evidence type="ECO:0000256" key="3">
    <source>
        <dbReference type="ARBA" id="ARBA00022475"/>
    </source>
</evidence>
<evidence type="ECO:0000256" key="9">
    <source>
        <dbReference type="ARBA" id="ARBA00023170"/>
    </source>
</evidence>
<keyword evidence="6" id="KW-0297">G-protein coupled receptor</keyword>
<proteinExistence type="inferred from homology"/>
<evidence type="ECO:0000256" key="4">
    <source>
        <dbReference type="ARBA" id="ARBA00022692"/>
    </source>
</evidence>
<evidence type="ECO:0000256" key="6">
    <source>
        <dbReference type="ARBA" id="ARBA00023040"/>
    </source>
</evidence>
<dbReference type="InterPro" id="IPR017452">
    <property type="entry name" value="GPCR_Rhodpsn_7TM"/>
</dbReference>
<reference evidence="13" key="2">
    <citation type="submission" date="2015-06" db="UniProtKB">
        <authorList>
            <consortium name="EnsemblMetazoa"/>
        </authorList>
    </citation>
    <scope>IDENTIFICATION</scope>
</reference>
<dbReference type="InterPro" id="IPR000276">
    <property type="entry name" value="GPCR_Rhodpsn"/>
</dbReference>
<reference evidence="14" key="1">
    <citation type="submission" date="2011-08" db="EMBL/GenBank/DDBJ databases">
        <authorList>
            <person name="Rombauts S."/>
        </authorList>
    </citation>
    <scope>NUCLEOTIDE SEQUENCE</scope>
    <source>
        <strain evidence="14">London</strain>
    </source>
</reference>
<keyword evidence="8" id="KW-1015">Disulfide bond</keyword>
<keyword evidence="4 11" id="KW-0812">Transmembrane</keyword>
<feature type="transmembrane region" description="Helical" evidence="11">
    <location>
        <begin position="69"/>
        <end position="93"/>
    </location>
</feature>
<sequence length="176" mass="19893">MKNSSSILDHRNLDNLLVSRNLNASQFPSGSVNLSTGPLDSTSTWWRSTFFPDDYVPEDIEPRDMITRIIGVIIGCLIIVGTLFGNILVIMVVHKYRRMKSITNILLASLASADITVAILVMPFLLVYDYLRFWPFRSIPCHFWISCDVMCCTSSILHLCAIALDSEQSKQYCHDS</sequence>
<dbReference type="PANTHER" id="PTHR24248:SF199">
    <property type="entry name" value="IP13425P-RELATED"/>
    <property type="match status" value="1"/>
</dbReference>
<keyword evidence="7 11" id="KW-0472">Membrane</keyword>
<protein>
    <recommendedName>
        <fullName evidence="12">G-protein coupled receptors family 1 profile domain-containing protein</fullName>
    </recommendedName>
</protein>
<dbReference type="SUPFAM" id="SSF81321">
    <property type="entry name" value="Family A G protein-coupled receptor-like"/>
    <property type="match status" value="1"/>
</dbReference>
<evidence type="ECO:0000256" key="8">
    <source>
        <dbReference type="ARBA" id="ARBA00023157"/>
    </source>
</evidence>
<evidence type="ECO:0000256" key="5">
    <source>
        <dbReference type="ARBA" id="ARBA00022989"/>
    </source>
</evidence>
<dbReference type="PROSITE" id="PS50262">
    <property type="entry name" value="G_PROTEIN_RECEP_F1_2"/>
    <property type="match status" value="1"/>
</dbReference>
<dbReference type="STRING" id="32264.T1KMN2"/>
<comment type="subcellular location">
    <subcellularLocation>
        <location evidence="1">Cell membrane</location>
        <topology evidence="1">Multi-pass membrane protein</topology>
    </subcellularLocation>
</comment>
<dbReference type="Proteomes" id="UP000015104">
    <property type="component" value="Unassembled WGS sequence"/>
</dbReference>
<dbReference type="GO" id="GO:0071880">
    <property type="term" value="P:adenylate cyclase-activating adrenergic receptor signaling pathway"/>
    <property type="evidence" value="ECO:0007669"/>
    <property type="project" value="TreeGrafter"/>
</dbReference>
<keyword evidence="5 11" id="KW-1133">Transmembrane helix</keyword>
<dbReference type="eggNOG" id="KOG3656">
    <property type="taxonomic scope" value="Eukaryota"/>
</dbReference>
<dbReference type="AlphaFoldDB" id="T1KMN2"/>